<keyword evidence="4" id="KW-1185">Reference proteome</keyword>
<evidence type="ECO:0000313" key="4">
    <source>
        <dbReference type="Proteomes" id="UP001412067"/>
    </source>
</evidence>
<evidence type="ECO:0000313" key="3">
    <source>
        <dbReference type="EMBL" id="KAK8965886.1"/>
    </source>
</evidence>
<reference evidence="3 4" key="1">
    <citation type="journal article" date="2022" name="Nat. Plants">
        <title>Genomes of leafy and leafless Platanthera orchids illuminate the evolution of mycoheterotrophy.</title>
        <authorList>
            <person name="Li M.H."/>
            <person name="Liu K.W."/>
            <person name="Li Z."/>
            <person name="Lu H.C."/>
            <person name="Ye Q.L."/>
            <person name="Zhang D."/>
            <person name="Wang J.Y."/>
            <person name="Li Y.F."/>
            <person name="Zhong Z.M."/>
            <person name="Liu X."/>
            <person name="Yu X."/>
            <person name="Liu D.K."/>
            <person name="Tu X.D."/>
            <person name="Liu B."/>
            <person name="Hao Y."/>
            <person name="Liao X.Y."/>
            <person name="Jiang Y.T."/>
            <person name="Sun W.H."/>
            <person name="Chen J."/>
            <person name="Chen Y.Q."/>
            <person name="Ai Y."/>
            <person name="Zhai J.W."/>
            <person name="Wu S.S."/>
            <person name="Zhou Z."/>
            <person name="Hsiao Y.Y."/>
            <person name="Wu W.L."/>
            <person name="Chen Y.Y."/>
            <person name="Lin Y.F."/>
            <person name="Hsu J.L."/>
            <person name="Li C.Y."/>
            <person name="Wang Z.W."/>
            <person name="Zhao X."/>
            <person name="Zhong W.Y."/>
            <person name="Ma X.K."/>
            <person name="Ma L."/>
            <person name="Huang J."/>
            <person name="Chen G.Z."/>
            <person name="Huang M.Z."/>
            <person name="Huang L."/>
            <person name="Peng D.H."/>
            <person name="Luo Y.B."/>
            <person name="Zou S.Q."/>
            <person name="Chen S.P."/>
            <person name="Lan S."/>
            <person name="Tsai W.C."/>
            <person name="Van de Peer Y."/>
            <person name="Liu Z.J."/>
        </authorList>
    </citation>
    <scope>NUCLEOTIDE SEQUENCE [LARGE SCALE GENOMIC DNA]</scope>
    <source>
        <strain evidence="3">Lor288</strain>
    </source>
</reference>
<keyword evidence="2" id="KW-1133">Transmembrane helix</keyword>
<feature type="compositionally biased region" description="Low complexity" evidence="1">
    <location>
        <begin position="92"/>
        <end position="103"/>
    </location>
</feature>
<name>A0ABR2MQY7_9ASPA</name>
<gene>
    <name evidence="3" type="ORF">KSP40_PGU022356</name>
</gene>
<keyword evidence="2" id="KW-0812">Transmembrane</keyword>
<organism evidence="3 4">
    <name type="scientific">Platanthera guangdongensis</name>
    <dbReference type="NCBI Taxonomy" id="2320717"/>
    <lineage>
        <taxon>Eukaryota</taxon>
        <taxon>Viridiplantae</taxon>
        <taxon>Streptophyta</taxon>
        <taxon>Embryophyta</taxon>
        <taxon>Tracheophyta</taxon>
        <taxon>Spermatophyta</taxon>
        <taxon>Magnoliopsida</taxon>
        <taxon>Liliopsida</taxon>
        <taxon>Asparagales</taxon>
        <taxon>Orchidaceae</taxon>
        <taxon>Orchidoideae</taxon>
        <taxon>Orchideae</taxon>
        <taxon>Orchidinae</taxon>
        <taxon>Platanthera</taxon>
    </lineage>
</organism>
<dbReference type="EMBL" id="JBBWWR010000005">
    <property type="protein sequence ID" value="KAK8965886.1"/>
    <property type="molecule type" value="Genomic_DNA"/>
</dbReference>
<evidence type="ECO:0000256" key="1">
    <source>
        <dbReference type="SAM" id="MobiDB-lite"/>
    </source>
</evidence>
<feature type="transmembrane region" description="Helical" evidence="2">
    <location>
        <begin position="6"/>
        <end position="24"/>
    </location>
</feature>
<evidence type="ECO:0000256" key="2">
    <source>
        <dbReference type="SAM" id="Phobius"/>
    </source>
</evidence>
<protein>
    <submittedName>
        <fullName evidence="3">Uncharacterized protein</fullName>
    </submittedName>
</protein>
<dbReference type="Proteomes" id="UP001412067">
    <property type="component" value="Unassembled WGS sequence"/>
</dbReference>
<proteinExistence type="predicted"/>
<accession>A0ABR2MQY7</accession>
<comment type="caution">
    <text evidence="3">The sequence shown here is derived from an EMBL/GenBank/DDBJ whole genome shotgun (WGS) entry which is preliminary data.</text>
</comment>
<sequence>MESPWKVYTSLYLLLISIGFVSIVGKKTPSSRRAAFHFDESLITSGCCRSSSPPETVLSPSTPISHLNCRDRVGFLPSSRRLSIGFGMLFSSSSQGMPASSSISRRRAVQCGAEGEERGNRRGKKIRK</sequence>
<keyword evidence="2" id="KW-0472">Membrane</keyword>
<feature type="region of interest" description="Disordered" evidence="1">
    <location>
        <begin position="92"/>
        <end position="128"/>
    </location>
</feature>